<keyword evidence="2" id="KW-1185">Reference proteome</keyword>
<gene>
    <name evidence="1" type="ORF">NPIL_211071</name>
</gene>
<dbReference type="Proteomes" id="UP000887013">
    <property type="component" value="Unassembled WGS sequence"/>
</dbReference>
<evidence type="ECO:0000313" key="1">
    <source>
        <dbReference type="EMBL" id="GFU51065.1"/>
    </source>
</evidence>
<sequence>MENSSQTENIFTGYHSKIDVFLQYVVVFDETQTRAYEMHSSLNRMKGTSEAHDVHGTFDGLVKNTLSLHTPVKVPFLRLLCLKYKL</sequence>
<evidence type="ECO:0000313" key="2">
    <source>
        <dbReference type="Proteomes" id="UP000887013"/>
    </source>
</evidence>
<dbReference type="AlphaFoldDB" id="A0A8X6R1R2"/>
<reference evidence="1" key="1">
    <citation type="submission" date="2020-08" db="EMBL/GenBank/DDBJ databases">
        <title>Multicomponent nature underlies the extraordinary mechanical properties of spider dragline silk.</title>
        <authorList>
            <person name="Kono N."/>
            <person name="Nakamura H."/>
            <person name="Mori M."/>
            <person name="Yoshida Y."/>
            <person name="Ohtoshi R."/>
            <person name="Malay A.D."/>
            <person name="Moran D.A.P."/>
            <person name="Tomita M."/>
            <person name="Numata K."/>
            <person name="Arakawa K."/>
        </authorList>
    </citation>
    <scope>NUCLEOTIDE SEQUENCE</scope>
</reference>
<dbReference type="EMBL" id="BMAW01038108">
    <property type="protein sequence ID" value="GFU51065.1"/>
    <property type="molecule type" value="Genomic_DNA"/>
</dbReference>
<proteinExistence type="predicted"/>
<organism evidence="1 2">
    <name type="scientific">Nephila pilipes</name>
    <name type="common">Giant wood spider</name>
    <name type="synonym">Nephila maculata</name>
    <dbReference type="NCBI Taxonomy" id="299642"/>
    <lineage>
        <taxon>Eukaryota</taxon>
        <taxon>Metazoa</taxon>
        <taxon>Ecdysozoa</taxon>
        <taxon>Arthropoda</taxon>
        <taxon>Chelicerata</taxon>
        <taxon>Arachnida</taxon>
        <taxon>Araneae</taxon>
        <taxon>Araneomorphae</taxon>
        <taxon>Entelegynae</taxon>
        <taxon>Araneoidea</taxon>
        <taxon>Nephilidae</taxon>
        <taxon>Nephila</taxon>
    </lineage>
</organism>
<protein>
    <submittedName>
        <fullName evidence="1">Uncharacterized protein</fullName>
    </submittedName>
</protein>
<name>A0A8X6R1R2_NEPPI</name>
<accession>A0A8X6R1R2</accession>
<comment type="caution">
    <text evidence="1">The sequence shown here is derived from an EMBL/GenBank/DDBJ whole genome shotgun (WGS) entry which is preliminary data.</text>
</comment>